<accession>K0RVW8</accession>
<reference evidence="2 3" key="1">
    <citation type="journal article" date="2012" name="Genome Biol.">
        <title>Genome and low-iron response of an oceanic diatom adapted to chronic iron limitation.</title>
        <authorList>
            <person name="Lommer M."/>
            <person name="Specht M."/>
            <person name="Roy A.S."/>
            <person name="Kraemer L."/>
            <person name="Andreson R."/>
            <person name="Gutowska M.A."/>
            <person name="Wolf J."/>
            <person name="Bergner S.V."/>
            <person name="Schilhabel M.B."/>
            <person name="Klostermeier U.C."/>
            <person name="Beiko R.G."/>
            <person name="Rosenstiel P."/>
            <person name="Hippler M."/>
            <person name="Laroche J."/>
        </authorList>
    </citation>
    <scope>NUCLEOTIDE SEQUENCE [LARGE SCALE GENOMIC DNA]</scope>
    <source>
        <strain evidence="2 3">CCMP1005</strain>
    </source>
</reference>
<organism evidence="2 3">
    <name type="scientific">Thalassiosira oceanica</name>
    <name type="common">Marine diatom</name>
    <dbReference type="NCBI Taxonomy" id="159749"/>
    <lineage>
        <taxon>Eukaryota</taxon>
        <taxon>Sar</taxon>
        <taxon>Stramenopiles</taxon>
        <taxon>Ochrophyta</taxon>
        <taxon>Bacillariophyta</taxon>
        <taxon>Coscinodiscophyceae</taxon>
        <taxon>Thalassiosirophycidae</taxon>
        <taxon>Thalassiosirales</taxon>
        <taxon>Thalassiosiraceae</taxon>
        <taxon>Thalassiosira</taxon>
    </lineage>
</organism>
<name>K0RVW8_THAOC</name>
<comment type="caution">
    <text evidence="2">The sequence shown here is derived from an EMBL/GenBank/DDBJ whole genome shotgun (WGS) entry which is preliminary data.</text>
</comment>
<feature type="region of interest" description="Disordered" evidence="1">
    <location>
        <begin position="73"/>
        <end position="110"/>
    </location>
</feature>
<dbReference type="Proteomes" id="UP000266841">
    <property type="component" value="Unassembled WGS sequence"/>
</dbReference>
<feature type="region of interest" description="Disordered" evidence="1">
    <location>
        <begin position="129"/>
        <end position="157"/>
    </location>
</feature>
<dbReference type="EMBL" id="AGNL01029467">
    <property type="protein sequence ID" value="EJK57110.1"/>
    <property type="molecule type" value="Genomic_DNA"/>
</dbReference>
<evidence type="ECO:0000256" key="1">
    <source>
        <dbReference type="SAM" id="MobiDB-lite"/>
    </source>
</evidence>
<evidence type="ECO:0000313" key="3">
    <source>
        <dbReference type="Proteomes" id="UP000266841"/>
    </source>
</evidence>
<proteinExistence type="predicted"/>
<feature type="region of interest" description="Disordered" evidence="1">
    <location>
        <begin position="1"/>
        <end position="22"/>
    </location>
</feature>
<gene>
    <name evidence="2" type="ORF">THAOC_22884</name>
</gene>
<keyword evidence="3" id="KW-1185">Reference proteome</keyword>
<evidence type="ECO:0000313" key="2">
    <source>
        <dbReference type="EMBL" id="EJK57110.1"/>
    </source>
</evidence>
<protein>
    <submittedName>
        <fullName evidence="2">Uncharacterized protein</fullName>
    </submittedName>
</protein>
<sequence length="157" mass="16807">MEKSSVGYRGFSSTGPSPVDHKACGNVLSLSRLRTACLGLESRHRKHNPYHQSAIVPNERWDKIKDVDRGTADEVHTTNYAARRPTLAIPHPTRHAPPTITPPSTDLSPEHACGSVTCQAPGILQGGNRGGWGAGRALRTNGYTGPPETRAGQVLPS</sequence>
<dbReference type="AlphaFoldDB" id="K0RVW8"/>
<feature type="non-terminal residue" evidence="2">
    <location>
        <position position="157"/>
    </location>
</feature>